<dbReference type="Pfam" id="PF00701">
    <property type="entry name" value="DHDPS"/>
    <property type="match status" value="1"/>
</dbReference>
<evidence type="ECO:0000256" key="15">
    <source>
        <dbReference type="PIRSR" id="PIRSR001365-2"/>
    </source>
</evidence>
<comment type="subunit">
    <text evidence="12">Homotetramer; dimer of dimers.</text>
</comment>
<evidence type="ECO:0000256" key="2">
    <source>
        <dbReference type="ARBA" id="ARBA00005120"/>
    </source>
</evidence>
<dbReference type="InterPro" id="IPR002220">
    <property type="entry name" value="DapA-like"/>
</dbReference>
<dbReference type="PRINTS" id="PR00146">
    <property type="entry name" value="DHPICSNTHASE"/>
</dbReference>
<comment type="catalytic activity">
    <reaction evidence="11 12">
        <text>L-aspartate 4-semialdehyde + pyruvate = (2S,4S)-4-hydroxy-2,3,4,5-tetrahydrodipicolinate + H2O + H(+)</text>
        <dbReference type="Rhea" id="RHEA:34171"/>
        <dbReference type="ChEBI" id="CHEBI:15361"/>
        <dbReference type="ChEBI" id="CHEBI:15377"/>
        <dbReference type="ChEBI" id="CHEBI:15378"/>
        <dbReference type="ChEBI" id="CHEBI:67139"/>
        <dbReference type="ChEBI" id="CHEBI:537519"/>
        <dbReference type="EC" id="4.3.3.7"/>
    </reaction>
</comment>
<keyword evidence="5 12" id="KW-0963">Cytoplasm</keyword>
<evidence type="ECO:0000256" key="14">
    <source>
        <dbReference type="PIRSR" id="PIRSR001365-1"/>
    </source>
</evidence>
<dbReference type="EC" id="4.3.3.7" evidence="4 12"/>
<dbReference type="GO" id="GO:0008840">
    <property type="term" value="F:4-hydroxy-tetrahydrodipicolinate synthase activity"/>
    <property type="evidence" value="ECO:0007669"/>
    <property type="project" value="UniProtKB-UniRule"/>
</dbReference>
<dbReference type="NCBIfam" id="TIGR00674">
    <property type="entry name" value="dapA"/>
    <property type="match status" value="1"/>
</dbReference>
<proteinExistence type="inferred from homology"/>
<comment type="similarity">
    <text evidence="3 12 13">Belongs to the DapA family.</text>
</comment>
<dbReference type="SMART" id="SM01130">
    <property type="entry name" value="DHDPS"/>
    <property type="match status" value="1"/>
</dbReference>
<feature type="active site" description="Proton donor/acceptor" evidence="12 14">
    <location>
        <position position="141"/>
    </location>
</feature>
<feature type="site" description="Part of a proton relay during catalysis" evidence="12">
    <location>
        <position position="52"/>
    </location>
</feature>
<dbReference type="Proteomes" id="UP000186132">
    <property type="component" value="Unassembled WGS sequence"/>
</dbReference>
<evidence type="ECO:0000256" key="12">
    <source>
        <dbReference type="HAMAP-Rule" id="MF_00418"/>
    </source>
</evidence>
<reference evidence="16 17" key="1">
    <citation type="submission" date="2016-11" db="EMBL/GenBank/DDBJ databases">
        <authorList>
            <person name="Jaros S."/>
            <person name="Januszkiewicz K."/>
            <person name="Wedrychowicz H."/>
        </authorList>
    </citation>
    <scope>NUCLEOTIDE SEQUENCE [LARGE SCALE GENOMIC DNA]</scope>
    <source>
        <strain evidence="16 17">DSM 45627</strain>
    </source>
</reference>
<feature type="site" description="Part of a proton relay during catalysis" evidence="12">
    <location>
        <position position="115"/>
    </location>
</feature>
<comment type="subcellular location">
    <subcellularLocation>
        <location evidence="12">Cytoplasm</location>
    </subcellularLocation>
</comment>
<dbReference type="PROSITE" id="PS00665">
    <property type="entry name" value="DHDPS_1"/>
    <property type="match status" value="1"/>
</dbReference>
<dbReference type="GO" id="GO:0009089">
    <property type="term" value="P:lysine biosynthetic process via diaminopimelate"/>
    <property type="evidence" value="ECO:0007669"/>
    <property type="project" value="UniProtKB-UniRule"/>
</dbReference>
<keyword evidence="9 12" id="KW-0456">Lyase</keyword>
<dbReference type="Gene3D" id="3.20.20.70">
    <property type="entry name" value="Aldolase class I"/>
    <property type="match status" value="1"/>
</dbReference>
<evidence type="ECO:0000256" key="13">
    <source>
        <dbReference type="PIRNR" id="PIRNR001365"/>
    </source>
</evidence>
<dbReference type="RefSeq" id="WP_073390839.1">
    <property type="nucleotide sequence ID" value="NZ_FQVU01000003.1"/>
</dbReference>
<dbReference type="OrthoDB" id="9782828at2"/>
<dbReference type="PIRSF" id="PIRSF001365">
    <property type="entry name" value="DHDPS"/>
    <property type="match status" value="1"/>
</dbReference>
<dbReference type="InterPro" id="IPR005263">
    <property type="entry name" value="DapA"/>
</dbReference>
<comment type="caution">
    <text evidence="12">Lacks conserved residue(s) required for the propagation of feature annotation.</text>
</comment>
<accession>A0A1M5MJE5</accession>
<feature type="active site" description="Schiff-base intermediate with substrate" evidence="12 14">
    <location>
        <position position="169"/>
    </location>
</feature>
<evidence type="ECO:0000256" key="11">
    <source>
        <dbReference type="ARBA" id="ARBA00047836"/>
    </source>
</evidence>
<keyword evidence="10 12" id="KW-0704">Schiff base</keyword>
<evidence type="ECO:0000313" key="16">
    <source>
        <dbReference type="EMBL" id="SHG77356.1"/>
    </source>
</evidence>
<comment type="caution">
    <text evidence="12">Was originally thought to be a dihydrodipicolinate synthase (DHDPS), catalyzing the condensation of (S)-aspartate-beta-semialdehyde [(S)-ASA] and pyruvate to dihydrodipicolinate (DHDP). However, it was shown in E.coli that the product of the enzymatic reaction is not dihydrodipicolinate but in fact (4S)-4-hydroxy-2,3,4,5-tetrahydro-(2S)-dipicolinic acid (HTPA), and that the consecutive dehydration reaction leading to DHDP is not spontaneous but catalyzed by DapB.</text>
</comment>
<dbReference type="CDD" id="cd00950">
    <property type="entry name" value="DHDPS"/>
    <property type="match status" value="1"/>
</dbReference>
<gene>
    <name evidence="12" type="primary">dapA</name>
    <name evidence="16" type="ORF">SAMN05443575_2742</name>
</gene>
<sequence length="299" mass="31087">MPTDVRQPFGRVLTAMVTPFDVSGALDLDAAQQLARHLVDEGGNDGLVISGTGGEAPTTTDAEKADLLAAVVEAVGDRAHVIAGVGTFDTVHSIHLAQAAAKAGAHGLLSVTPYYSRPPQAGVLAHFRAVADATDLPTLLYDIPSRTGTPIHTETLLELAAHERIVGVKDAKGDLAASARVLAETDLACYSGEDAMTLPLLSIGGVGVVGTSTHFCGVETQALIAAHERGDTAEALRLHRQLLPIYTGIFRTAGTILVKAGLRLRGFDAGPVRLPLVDATEHELSHLREDLAAAGLRGS</sequence>
<dbReference type="GO" id="GO:0005829">
    <property type="term" value="C:cytosol"/>
    <property type="evidence" value="ECO:0007669"/>
    <property type="project" value="TreeGrafter"/>
</dbReference>
<dbReference type="GO" id="GO:0019877">
    <property type="term" value="P:diaminopimelate biosynthetic process"/>
    <property type="evidence" value="ECO:0007669"/>
    <property type="project" value="UniProtKB-UniRule"/>
</dbReference>
<dbReference type="InterPro" id="IPR013785">
    <property type="entry name" value="Aldolase_TIM"/>
</dbReference>
<evidence type="ECO:0000256" key="4">
    <source>
        <dbReference type="ARBA" id="ARBA00012086"/>
    </source>
</evidence>
<organism evidence="16 17">
    <name type="scientific">Jatrophihabitans endophyticus</name>
    <dbReference type="NCBI Taxonomy" id="1206085"/>
    <lineage>
        <taxon>Bacteria</taxon>
        <taxon>Bacillati</taxon>
        <taxon>Actinomycetota</taxon>
        <taxon>Actinomycetes</taxon>
        <taxon>Jatrophihabitantales</taxon>
        <taxon>Jatrophihabitantaceae</taxon>
        <taxon>Jatrophihabitans</taxon>
    </lineage>
</organism>
<evidence type="ECO:0000256" key="3">
    <source>
        <dbReference type="ARBA" id="ARBA00007592"/>
    </source>
</evidence>
<evidence type="ECO:0000256" key="8">
    <source>
        <dbReference type="ARBA" id="ARBA00023154"/>
    </source>
</evidence>
<keyword evidence="6 12" id="KW-0028">Amino-acid biosynthesis</keyword>
<dbReference type="PANTHER" id="PTHR12128">
    <property type="entry name" value="DIHYDRODIPICOLINATE SYNTHASE"/>
    <property type="match status" value="1"/>
</dbReference>
<comment type="pathway">
    <text evidence="2 12">Amino-acid biosynthesis; L-lysine biosynthesis via DAP pathway; (S)-tetrahydrodipicolinate from L-aspartate: step 3/4.</text>
</comment>
<dbReference type="SUPFAM" id="SSF51569">
    <property type="entry name" value="Aldolase"/>
    <property type="match status" value="1"/>
</dbReference>
<dbReference type="HAMAP" id="MF_00418">
    <property type="entry name" value="DapA"/>
    <property type="match status" value="1"/>
</dbReference>
<keyword evidence="17" id="KW-1185">Reference proteome</keyword>
<evidence type="ECO:0000256" key="1">
    <source>
        <dbReference type="ARBA" id="ARBA00003294"/>
    </source>
</evidence>
<protein>
    <recommendedName>
        <fullName evidence="4 12">4-hydroxy-tetrahydrodipicolinate synthase</fullName>
        <shortName evidence="12">HTPA synthase</shortName>
        <ecNumber evidence="4 12">4.3.3.7</ecNumber>
    </recommendedName>
</protein>
<keyword evidence="8 12" id="KW-0457">Lysine biosynthesis</keyword>
<dbReference type="PROSITE" id="PS00666">
    <property type="entry name" value="DHDPS_2"/>
    <property type="match status" value="1"/>
</dbReference>
<dbReference type="InterPro" id="IPR020624">
    <property type="entry name" value="Schiff_base-form_aldolases_CS"/>
</dbReference>
<dbReference type="InterPro" id="IPR020625">
    <property type="entry name" value="Schiff_base-form_aldolases_AS"/>
</dbReference>
<dbReference type="AlphaFoldDB" id="A0A1M5MJE5"/>
<evidence type="ECO:0000256" key="10">
    <source>
        <dbReference type="ARBA" id="ARBA00023270"/>
    </source>
</evidence>
<name>A0A1M5MJE5_9ACTN</name>
<evidence type="ECO:0000256" key="9">
    <source>
        <dbReference type="ARBA" id="ARBA00023239"/>
    </source>
</evidence>
<evidence type="ECO:0000256" key="7">
    <source>
        <dbReference type="ARBA" id="ARBA00022915"/>
    </source>
</evidence>
<feature type="binding site" evidence="12 15">
    <location>
        <position position="209"/>
    </location>
    <ligand>
        <name>pyruvate</name>
        <dbReference type="ChEBI" id="CHEBI:15361"/>
    </ligand>
</feature>
<keyword evidence="7 12" id="KW-0220">Diaminopimelate biosynthesis</keyword>
<evidence type="ECO:0000256" key="5">
    <source>
        <dbReference type="ARBA" id="ARBA00022490"/>
    </source>
</evidence>
<comment type="function">
    <text evidence="1 12">Catalyzes the condensation of (S)-aspartate-beta-semialdehyde [(S)-ASA] and pyruvate to 4-hydroxy-tetrahydrodipicolinate (HTPA).</text>
</comment>
<evidence type="ECO:0000313" key="17">
    <source>
        <dbReference type="Proteomes" id="UP000186132"/>
    </source>
</evidence>
<dbReference type="STRING" id="1206085.SAMN05443575_2742"/>
<evidence type="ECO:0000256" key="6">
    <source>
        <dbReference type="ARBA" id="ARBA00022605"/>
    </source>
</evidence>
<dbReference type="UniPathway" id="UPA00034">
    <property type="reaction ID" value="UER00017"/>
</dbReference>
<dbReference type="EMBL" id="FQVU01000003">
    <property type="protein sequence ID" value="SHG77356.1"/>
    <property type="molecule type" value="Genomic_DNA"/>
</dbReference>
<dbReference type="PANTHER" id="PTHR12128:SF66">
    <property type="entry name" value="4-HYDROXY-2-OXOGLUTARATE ALDOLASE, MITOCHONDRIAL"/>
    <property type="match status" value="1"/>
</dbReference>